<evidence type="ECO:0000256" key="13">
    <source>
        <dbReference type="ARBA" id="ARBA00049111"/>
    </source>
</evidence>
<dbReference type="Pfam" id="PF00202">
    <property type="entry name" value="Aminotran_3"/>
    <property type="match status" value="1"/>
</dbReference>
<dbReference type="NCBIfam" id="NF005393">
    <property type="entry name" value="PRK06938.1"/>
    <property type="match status" value="1"/>
</dbReference>
<evidence type="ECO:0000256" key="12">
    <source>
        <dbReference type="ARBA" id="ARBA00031476"/>
    </source>
</evidence>
<comment type="cofactor">
    <cofactor evidence="1">
        <name>pyridoxal 5'-phosphate</name>
        <dbReference type="ChEBI" id="CHEBI:597326"/>
    </cofactor>
</comment>
<sequence>MSSNTYNNQHYLDRQSIRESNARSYPRRIPIAIQKAVGIQITDVEGKIYYDCLSGAGTLALGHNHPVVQEAILETVQCEYPLHTLDLTTPIKDEFVEELYSVLPPSFAQNAKIQFCGPAGTDAVEAALKIVKTATGKRSILSFQGGYHGMTHGALSLMGNLGAKEDIPGLMPDVHFLPYPYPYRCPFGIGGDKSVEVHQHFLERFLDDPERGVTQPAGLILEMVQGEGGAIPAPDEWARHVREVTKKHHIPMIVDEIQTGFGRTGKMFAFEHAEIEPDVLVLSKAIGGSLPLAVVVYREELDKWNPGAHAGTFRGNQMAMAAGLATIRFIRENNLAEHAEKMGELLRGKLHLIQDVTNSIGEVRGKGLMVGAEIVNFNQSPDHLGSYPARPELARLIQQECFNRGLILELGGRHGSVVRFLPPLIITSEQIEEITNIFGEAVLAAEKTLSPRQEVTIS</sequence>
<evidence type="ECO:0000256" key="9">
    <source>
        <dbReference type="ARBA" id="ARBA00022898"/>
    </source>
</evidence>
<dbReference type="PIRSF" id="PIRSF000521">
    <property type="entry name" value="Transaminase_4ab_Lys_Orn"/>
    <property type="match status" value="1"/>
</dbReference>
<dbReference type="Gene3D" id="3.40.640.10">
    <property type="entry name" value="Type I PLP-dependent aspartate aminotransferase-like (Major domain)"/>
    <property type="match status" value="1"/>
</dbReference>
<name>A0A4V2SYI0_9BACL</name>
<protein>
    <recommendedName>
        <fullName evidence="6">Diaminobutyrate--2-oxoglutarate transaminase</fullName>
        <ecNumber evidence="5">2.6.1.76</ecNumber>
    </recommendedName>
    <alternativeName>
        <fullName evidence="11">DABA aminotransferase</fullName>
    </alternativeName>
    <alternativeName>
        <fullName evidence="12">Diaminobutyrate--2-oxoglutarate aminotransferase</fullName>
    </alternativeName>
    <alternativeName>
        <fullName evidence="10">L-2,4-diaminobutyric acid transaminase</fullName>
    </alternativeName>
</protein>
<evidence type="ECO:0000256" key="14">
    <source>
        <dbReference type="RuleBase" id="RU003560"/>
    </source>
</evidence>
<dbReference type="AlphaFoldDB" id="A0A4V2SYI0"/>
<keyword evidence="9 14" id="KW-0663">Pyridoxal phosphate</keyword>
<comment type="catalytic activity">
    <reaction evidence="13">
        <text>L-2,4-diaminobutanoate + 2-oxoglutarate = L-aspartate 4-semialdehyde + L-glutamate</text>
        <dbReference type="Rhea" id="RHEA:11160"/>
        <dbReference type="ChEBI" id="CHEBI:16810"/>
        <dbReference type="ChEBI" id="CHEBI:29985"/>
        <dbReference type="ChEBI" id="CHEBI:58761"/>
        <dbReference type="ChEBI" id="CHEBI:537519"/>
        <dbReference type="EC" id="2.6.1.76"/>
    </reaction>
</comment>
<evidence type="ECO:0000256" key="1">
    <source>
        <dbReference type="ARBA" id="ARBA00001933"/>
    </source>
</evidence>
<evidence type="ECO:0000256" key="10">
    <source>
        <dbReference type="ARBA" id="ARBA00029744"/>
    </source>
</evidence>
<evidence type="ECO:0000313" key="15">
    <source>
        <dbReference type="EMBL" id="TCP70571.1"/>
    </source>
</evidence>
<organism evidence="15 16">
    <name type="scientific">Baia soyae</name>
    <dbReference type="NCBI Taxonomy" id="1544746"/>
    <lineage>
        <taxon>Bacteria</taxon>
        <taxon>Bacillati</taxon>
        <taxon>Bacillota</taxon>
        <taxon>Bacilli</taxon>
        <taxon>Bacillales</taxon>
        <taxon>Thermoactinomycetaceae</taxon>
        <taxon>Baia</taxon>
    </lineage>
</organism>
<evidence type="ECO:0000256" key="6">
    <source>
        <dbReference type="ARBA" id="ARBA00014798"/>
    </source>
</evidence>
<dbReference type="GO" id="GO:0045303">
    <property type="term" value="F:diaminobutyrate-2-oxoglutarate transaminase activity"/>
    <property type="evidence" value="ECO:0007669"/>
    <property type="project" value="UniProtKB-EC"/>
</dbReference>
<dbReference type="SUPFAM" id="SSF53383">
    <property type="entry name" value="PLP-dependent transferases"/>
    <property type="match status" value="1"/>
</dbReference>
<dbReference type="PANTHER" id="PTHR43552">
    <property type="entry name" value="DIAMINOBUTYRATE--2-OXOGLUTARATE AMINOTRANSFERASE"/>
    <property type="match status" value="1"/>
</dbReference>
<evidence type="ECO:0000256" key="2">
    <source>
        <dbReference type="ARBA" id="ARBA00002189"/>
    </source>
</evidence>
<dbReference type="NCBIfam" id="TIGR00709">
    <property type="entry name" value="dat"/>
    <property type="match status" value="1"/>
</dbReference>
<gene>
    <name evidence="15" type="ORF">EDD57_10111</name>
</gene>
<dbReference type="InterPro" id="IPR015421">
    <property type="entry name" value="PyrdxlP-dep_Trfase_major"/>
</dbReference>
<evidence type="ECO:0000256" key="3">
    <source>
        <dbReference type="ARBA" id="ARBA00004946"/>
    </source>
</evidence>
<dbReference type="CDD" id="cd00610">
    <property type="entry name" value="OAT_like"/>
    <property type="match status" value="1"/>
</dbReference>
<dbReference type="InterPro" id="IPR015424">
    <property type="entry name" value="PyrdxlP-dep_Trfase"/>
</dbReference>
<dbReference type="EC" id="2.6.1.76" evidence="5"/>
<evidence type="ECO:0000313" key="16">
    <source>
        <dbReference type="Proteomes" id="UP000294746"/>
    </source>
</evidence>
<dbReference type="UniPathway" id="UPA00067">
    <property type="reaction ID" value="UER00121"/>
</dbReference>
<dbReference type="RefSeq" id="WP_131847103.1">
    <property type="nucleotide sequence ID" value="NZ_SLXV01000001.1"/>
</dbReference>
<reference evidence="15 16" key="1">
    <citation type="submission" date="2019-03" db="EMBL/GenBank/DDBJ databases">
        <title>Genomic Encyclopedia of Type Strains, Phase IV (KMG-IV): sequencing the most valuable type-strain genomes for metagenomic binning, comparative biology and taxonomic classification.</title>
        <authorList>
            <person name="Goeker M."/>
        </authorList>
    </citation>
    <scope>NUCLEOTIDE SEQUENCE [LARGE SCALE GENOMIC DNA]</scope>
    <source>
        <strain evidence="15 16">DSM 46831</strain>
    </source>
</reference>
<dbReference type="Gene3D" id="3.90.1150.10">
    <property type="entry name" value="Aspartate Aminotransferase, domain 1"/>
    <property type="match status" value="1"/>
</dbReference>
<dbReference type="PANTHER" id="PTHR43552:SF1">
    <property type="entry name" value="DIAMINOBUTYRATE--2-OXOGLUTARATE AMINOTRANSFERASE"/>
    <property type="match status" value="1"/>
</dbReference>
<dbReference type="GO" id="GO:0030170">
    <property type="term" value="F:pyridoxal phosphate binding"/>
    <property type="evidence" value="ECO:0007669"/>
    <property type="project" value="InterPro"/>
</dbReference>
<keyword evidence="7 15" id="KW-0032">Aminotransferase</keyword>
<evidence type="ECO:0000256" key="5">
    <source>
        <dbReference type="ARBA" id="ARBA00013155"/>
    </source>
</evidence>
<dbReference type="GO" id="GO:0019491">
    <property type="term" value="P:ectoine biosynthetic process"/>
    <property type="evidence" value="ECO:0007669"/>
    <property type="project" value="UniProtKB-UniPathway"/>
</dbReference>
<comment type="pathway">
    <text evidence="3">Amine and polyamine biosynthesis; ectoine biosynthesis; L-ectoine from L-aspartate 4-semialdehyde: step 1/3.</text>
</comment>
<dbReference type="EMBL" id="SLXV01000001">
    <property type="protein sequence ID" value="TCP70571.1"/>
    <property type="molecule type" value="Genomic_DNA"/>
</dbReference>
<dbReference type="InterPro" id="IPR004637">
    <property type="entry name" value="Dat"/>
</dbReference>
<proteinExistence type="inferred from homology"/>
<keyword evidence="16" id="KW-1185">Reference proteome</keyword>
<dbReference type="Proteomes" id="UP000294746">
    <property type="component" value="Unassembled WGS sequence"/>
</dbReference>
<dbReference type="PROSITE" id="PS00600">
    <property type="entry name" value="AA_TRANSFER_CLASS_3"/>
    <property type="match status" value="1"/>
</dbReference>
<comment type="caution">
    <text evidence="15">The sequence shown here is derived from an EMBL/GenBank/DDBJ whole genome shotgun (WGS) entry which is preliminary data.</text>
</comment>
<dbReference type="FunFam" id="3.40.640.10:FF:000091">
    <property type="entry name" value="Diaminobutyrate--2-oxoglutarate aminotransferase"/>
    <property type="match status" value="1"/>
</dbReference>
<comment type="similarity">
    <text evidence="4 14">Belongs to the class-III pyridoxal-phosphate-dependent aminotransferase family.</text>
</comment>
<dbReference type="InterPro" id="IPR005814">
    <property type="entry name" value="Aminotrans_3"/>
</dbReference>
<comment type="function">
    <text evidence="2">Catalyzes reversively the conversion of L-aspartate beta-semialdehyde (ASA) to L-2,4-diaminobutyrate (DABA) by transamination with L-glutamate.</text>
</comment>
<accession>A0A4V2SYI0</accession>
<evidence type="ECO:0000256" key="4">
    <source>
        <dbReference type="ARBA" id="ARBA00008954"/>
    </source>
</evidence>
<evidence type="ECO:0000256" key="8">
    <source>
        <dbReference type="ARBA" id="ARBA00022679"/>
    </source>
</evidence>
<evidence type="ECO:0000256" key="11">
    <source>
        <dbReference type="ARBA" id="ARBA00030665"/>
    </source>
</evidence>
<dbReference type="OrthoDB" id="9807885at2"/>
<dbReference type="InterPro" id="IPR049704">
    <property type="entry name" value="Aminotrans_3_PPA_site"/>
</dbReference>
<keyword evidence="8 15" id="KW-0808">Transferase</keyword>
<evidence type="ECO:0000256" key="7">
    <source>
        <dbReference type="ARBA" id="ARBA00022576"/>
    </source>
</evidence>
<dbReference type="InterPro" id="IPR015422">
    <property type="entry name" value="PyrdxlP-dep_Trfase_small"/>
</dbReference>